<proteinExistence type="predicted"/>
<dbReference type="EMBL" id="JAEMGP010000003">
    <property type="protein sequence ID" value="KAG5212821.1"/>
    <property type="molecule type" value="Genomic_DNA"/>
</dbReference>
<dbReference type="Proteomes" id="UP000664991">
    <property type="component" value="Unassembled WGS sequence"/>
</dbReference>
<evidence type="ECO:0000256" key="1">
    <source>
        <dbReference type="SAM" id="MobiDB-lite"/>
    </source>
</evidence>
<sequence length="155" mass="16128">MVLVDVPGRLGSEGPRRPWEEGPDPGLTLVITAARCGDEGTFGEAPELPQGSQLCFDTKVQGHVTAAERSCPSEGCAGDGVQGPHGVASRGIRSPGEVSLSTDEDNPDRNGRALPRLPAAVSSTSQLALDLVDSTVPLRGSGKERHAKTYESIAE</sequence>
<evidence type="ECO:0000313" key="2">
    <source>
        <dbReference type="EMBL" id="KAG5212821.1"/>
    </source>
</evidence>
<dbReference type="AlphaFoldDB" id="A0A836AM60"/>
<reference evidence="2 3" key="1">
    <citation type="submission" date="2020-12" db="EMBL/GenBank/DDBJ databases">
        <title>De novo assembly of Tibetan sheep genome.</title>
        <authorList>
            <person name="Li X."/>
        </authorList>
    </citation>
    <scope>NUCLEOTIDE SEQUENCE [LARGE SCALE GENOMIC DNA]</scope>
    <source>
        <tissue evidence="2">Heart</tissue>
    </source>
</reference>
<feature type="region of interest" description="Disordered" evidence="1">
    <location>
        <begin position="73"/>
        <end position="119"/>
    </location>
</feature>
<organism evidence="2 3">
    <name type="scientific">Ovis aries</name>
    <name type="common">Sheep</name>
    <dbReference type="NCBI Taxonomy" id="9940"/>
    <lineage>
        <taxon>Eukaryota</taxon>
        <taxon>Metazoa</taxon>
        <taxon>Chordata</taxon>
        <taxon>Craniata</taxon>
        <taxon>Vertebrata</taxon>
        <taxon>Euteleostomi</taxon>
        <taxon>Mammalia</taxon>
        <taxon>Eutheria</taxon>
        <taxon>Laurasiatheria</taxon>
        <taxon>Artiodactyla</taxon>
        <taxon>Ruminantia</taxon>
        <taxon>Pecora</taxon>
        <taxon>Bovidae</taxon>
        <taxon>Caprinae</taxon>
        <taxon>Ovis</taxon>
    </lineage>
</organism>
<comment type="caution">
    <text evidence="2">The sequence shown here is derived from an EMBL/GenBank/DDBJ whole genome shotgun (WGS) entry which is preliminary data.</text>
</comment>
<name>A0A836AM60_SHEEP</name>
<gene>
    <name evidence="2" type="ORF">JEQ12_015250</name>
</gene>
<evidence type="ECO:0000313" key="3">
    <source>
        <dbReference type="Proteomes" id="UP000664991"/>
    </source>
</evidence>
<feature type="region of interest" description="Disordered" evidence="1">
    <location>
        <begin position="1"/>
        <end position="25"/>
    </location>
</feature>
<protein>
    <submittedName>
        <fullName evidence="2">Uncharacterized protein</fullName>
    </submittedName>
</protein>
<accession>A0A836AM60</accession>